<evidence type="ECO:0000313" key="1">
    <source>
        <dbReference type="EMBL" id="KAK1878987.1"/>
    </source>
</evidence>
<comment type="caution">
    <text evidence="1">The sequence shown here is derived from an EMBL/GenBank/DDBJ whole genome shotgun (WGS) entry which is preliminary data.</text>
</comment>
<name>A0AAD9B9I1_DISEL</name>
<proteinExistence type="predicted"/>
<sequence>MNHFLSPGLEVRSMEAWMLDTMSCSWRRCCSIRPGSGRPPSFILTKPAPCAPALGSETNLELLVSRWSSGQHHCCAAA</sequence>
<evidence type="ECO:0000313" key="2">
    <source>
        <dbReference type="Proteomes" id="UP001228049"/>
    </source>
</evidence>
<dbReference type="AlphaFoldDB" id="A0AAD9B9I1"/>
<dbReference type="EMBL" id="JASDAP010000026">
    <property type="protein sequence ID" value="KAK1878987.1"/>
    <property type="molecule type" value="Genomic_DNA"/>
</dbReference>
<accession>A0AAD9B9I1</accession>
<protein>
    <submittedName>
        <fullName evidence="1">Carbohydrate sulfotransferase 5</fullName>
    </submittedName>
</protein>
<organism evidence="1 2">
    <name type="scientific">Dissostichus eleginoides</name>
    <name type="common">Patagonian toothfish</name>
    <name type="synonym">Dissostichus amissus</name>
    <dbReference type="NCBI Taxonomy" id="100907"/>
    <lineage>
        <taxon>Eukaryota</taxon>
        <taxon>Metazoa</taxon>
        <taxon>Chordata</taxon>
        <taxon>Craniata</taxon>
        <taxon>Vertebrata</taxon>
        <taxon>Euteleostomi</taxon>
        <taxon>Actinopterygii</taxon>
        <taxon>Neopterygii</taxon>
        <taxon>Teleostei</taxon>
        <taxon>Neoteleostei</taxon>
        <taxon>Acanthomorphata</taxon>
        <taxon>Eupercaria</taxon>
        <taxon>Perciformes</taxon>
        <taxon>Notothenioidei</taxon>
        <taxon>Nototheniidae</taxon>
        <taxon>Dissostichus</taxon>
    </lineage>
</organism>
<gene>
    <name evidence="1" type="ORF">KUDE01_027110</name>
</gene>
<dbReference type="Proteomes" id="UP001228049">
    <property type="component" value="Unassembled WGS sequence"/>
</dbReference>
<reference evidence="1" key="1">
    <citation type="submission" date="2023-04" db="EMBL/GenBank/DDBJ databases">
        <title>Chromosome-level genome of Chaenocephalus aceratus.</title>
        <authorList>
            <person name="Park H."/>
        </authorList>
    </citation>
    <scope>NUCLEOTIDE SEQUENCE</scope>
    <source>
        <strain evidence="1">DE</strain>
        <tissue evidence="1">Muscle</tissue>
    </source>
</reference>
<keyword evidence="2" id="KW-1185">Reference proteome</keyword>